<feature type="coiled-coil region" evidence="1">
    <location>
        <begin position="61"/>
        <end position="88"/>
    </location>
</feature>
<keyword evidence="1" id="KW-0175">Coiled coil</keyword>
<dbReference type="Proteomes" id="UP000469194">
    <property type="component" value="Unassembled WGS sequence"/>
</dbReference>
<dbReference type="EMBL" id="WHZW01000034">
    <property type="protein sequence ID" value="NEG90584.1"/>
    <property type="molecule type" value="Genomic_DNA"/>
</dbReference>
<dbReference type="AlphaFoldDB" id="A0A6N9Z8H5"/>
<gene>
    <name evidence="2" type="ORF">GFD25_11475</name>
</gene>
<keyword evidence="3" id="KW-1185">Reference proteome</keyword>
<protein>
    <submittedName>
        <fullName evidence="2">Uncharacterized protein</fullName>
    </submittedName>
</protein>
<evidence type="ECO:0000313" key="2">
    <source>
        <dbReference type="EMBL" id="NEG90584.1"/>
    </source>
</evidence>
<evidence type="ECO:0000256" key="1">
    <source>
        <dbReference type="SAM" id="Coils"/>
    </source>
</evidence>
<proteinExistence type="predicted"/>
<reference evidence="2 3" key="1">
    <citation type="submission" date="2019-10" db="EMBL/GenBank/DDBJ databases">
        <title>Bifidobacterium from non-human primates.</title>
        <authorList>
            <person name="Modesto M."/>
        </authorList>
    </citation>
    <scope>NUCLEOTIDE SEQUENCE [LARGE SCALE GENOMIC DNA]</scope>
    <source>
        <strain evidence="2 3">TRE17</strain>
    </source>
</reference>
<accession>A0A6N9Z8H5</accession>
<name>A0A6N9Z8H5_9BIFI</name>
<evidence type="ECO:0000313" key="3">
    <source>
        <dbReference type="Proteomes" id="UP000469194"/>
    </source>
</evidence>
<sequence length="93" mass="10950">MISQSSLMNIIGRTIQKYDHDLTDDLYIIDSNRLDSLCMDAANLIIQGEKDIEQRDQEHTLHDVTLEITQLKTRVNDLEKRVWNLETKDVRHE</sequence>
<dbReference type="RefSeq" id="WP_163232960.1">
    <property type="nucleotide sequence ID" value="NZ_WHZW01000034.1"/>
</dbReference>
<organism evidence="2 3">
    <name type="scientific">Bifidobacterium aerophilum</name>
    <dbReference type="NCBI Taxonomy" id="1798155"/>
    <lineage>
        <taxon>Bacteria</taxon>
        <taxon>Bacillati</taxon>
        <taxon>Actinomycetota</taxon>
        <taxon>Actinomycetes</taxon>
        <taxon>Bifidobacteriales</taxon>
        <taxon>Bifidobacteriaceae</taxon>
        <taxon>Bifidobacterium</taxon>
    </lineage>
</organism>
<comment type="caution">
    <text evidence="2">The sequence shown here is derived from an EMBL/GenBank/DDBJ whole genome shotgun (WGS) entry which is preliminary data.</text>
</comment>